<comment type="caution">
    <text evidence="3">The sequence shown here is derived from an EMBL/GenBank/DDBJ whole genome shotgun (WGS) entry which is preliminary data.</text>
</comment>
<feature type="region of interest" description="Disordered" evidence="1">
    <location>
        <begin position="27"/>
        <end position="61"/>
    </location>
</feature>
<accession>A0A538T0A9</accession>
<evidence type="ECO:0000313" key="4">
    <source>
        <dbReference type="Proteomes" id="UP000316852"/>
    </source>
</evidence>
<evidence type="ECO:0000313" key="3">
    <source>
        <dbReference type="EMBL" id="TMQ57080.1"/>
    </source>
</evidence>
<dbReference type="EMBL" id="VBOW01000070">
    <property type="protein sequence ID" value="TMQ57080.1"/>
    <property type="molecule type" value="Genomic_DNA"/>
</dbReference>
<sequence length="245" mass="25210">MKSKLIWSIVTAWALTMAGFAVAQTGTATPPEVTPPSSTPGVGTGSENKGLNTAETKAGDHAKPELEAIRTRARMLSAKQIEATEPKVDAEIKNVNTEASKEGSKVPDRLAKQLGMTSDALAAEKAQFNAGFGELMIAHLLLSNEKSTSTVTLADLFKMHEDGTGWGQIAHGMGLKLGDLVSAAKSEGRVATGKGKVDTKTPRIGPEGQHGAMASKGAAGTMEHGQSATTPSHEMGGASAAGHGK</sequence>
<reference evidence="3 4" key="1">
    <citation type="journal article" date="2019" name="Nat. Microbiol.">
        <title>Mediterranean grassland soil C-N compound turnover is dependent on rainfall and depth, and is mediated by genomically divergent microorganisms.</title>
        <authorList>
            <person name="Diamond S."/>
            <person name="Andeer P.F."/>
            <person name="Li Z."/>
            <person name="Crits-Christoph A."/>
            <person name="Burstein D."/>
            <person name="Anantharaman K."/>
            <person name="Lane K.R."/>
            <person name="Thomas B.C."/>
            <person name="Pan C."/>
            <person name="Northen T.R."/>
            <person name="Banfield J.F."/>
        </authorList>
    </citation>
    <scope>NUCLEOTIDE SEQUENCE [LARGE SCALE GENOMIC DNA]</scope>
    <source>
        <strain evidence="3">WS_6</strain>
    </source>
</reference>
<keyword evidence="2" id="KW-0732">Signal</keyword>
<feature type="chain" id="PRO_5021981577" evidence="2">
    <location>
        <begin position="24"/>
        <end position="245"/>
    </location>
</feature>
<proteinExistence type="predicted"/>
<protein>
    <submittedName>
        <fullName evidence="3">Uncharacterized protein</fullName>
    </submittedName>
</protein>
<evidence type="ECO:0000256" key="1">
    <source>
        <dbReference type="SAM" id="MobiDB-lite"/>
    </source>
</evidence>
<feature type="signal peptide" evidence="2">
    <location>
        <begin position="1"/>
        <end position="23"/>
    </location>
</feature>
<dbReference type="AlphaFoldDB" id="A0A538T0A9"/>
<gene>
    <name evidence="3" type="ORF">E6K76_11655</name>
</gene>
<feature type="compositionally biased region" description="Polar residues" evidence="1">
    <location>
        <begin position="45"/>
        <end position="55"/>
    </location>
</feature>
<feature type="region of interest" description="Disordered" evidence="1">
    <location>
        <begin position="187"/>
        <end position="245"/>
    </location>
</feature>
<name>A0A538T0A9_UNCEI</name>
<evidence type="ECO:0000256" key="2">
    <source>
        <dbReference type="SAM" id="SignalP"/>
    </source>
</evidence>
<dbReference type="Proteomes" id="UP000316852">
    <property type="component" value="Unassembled WGS sequence"/>
</dbReference>
<organism evidence="3 4">
    <name type="scientific">Eiseniibacteriota bacterium</name>
    <dbReference type="NCBI Taxonomy" id="2212470"/>
    <lineage>
        <taxon>Bacteria</taxon>
        <taxon>Candidatus Eiseniibacteriota</taxon>
    </lineage>
</organism>